<evidence type="ECO:0000256" key="13">
    <source>
        <dbReference type="ARBA" id="ARBA00022825"/>
    </source>
</evidence>
<evidence type="ECO:0000256" key="23">
    <source>
        <dbReference type="ARBA" id="ARBA00050826"/>
    </source>
</evidence>
<dbReference type="InterPro" id="IPR050131">
    <property type="entry name" value="Peptidase_S8_subtilisin-like"/>
</dbReference>
<dbReference type="CDD" id="cd07479">
    <property type="entry name" value="Peptidases_S8_SKI-1_like"/>
    <property type="match status" value="1"/>
</dbReference>
<dbReference type="InterPro" id="IPR034185">
    <property type="entry name" value="Site-1_peptidase_cat_dom"/>
</dbReference>
<keyword evidence="5" id="KW-0153">Cholesterol metabolism</keyword>
<keyword evidence="13 27" id="KW-0720">Serine protease</keyword>
<keyword evidence="16" id="KW-0333">Golgi apparatus</keyword>
<evidence type="ECO:0000256" key="3">
    <source>
        <dbReference type="ARBA" id="ARBA00004194"/>
    </source>
</evidence>
<evidence type="ECO:0000313" key="31">
    <source>
        <dbReference type="EMBL" id="AYV89278.1"/>
    </source>
</evidence>
<evidence type="ECO:0000256" key="24">
    <source>
        <dbReference type="ARBA" id="ARBA00066596"/>
    </source>
</evidence>
<comment type="similarity">
    <text evidence="4 27">Belongs to the peptidase S8 family.</text>
</comment>
<dbReference type="Pfam" id="PF23090">
    <property type="entry name" value="MBTPS1_4th"/>
    <property type="match status" value="1"/>
</dbReference>
<dbReference type="PROSITE" id="PS00137">
    <property type="entry name" value="SUBTILASE_HIS"/>
    <property type="match status" value="1"/>
</dbReference>
<evidence type="ECO:0000256" key="19">
    <source>
        <dbReference type="ARBA" id="ARBA00023145"/>
    </source>
</evidence>
<evidence type="ECO:0000256" key="1">
    <source>
        <dbReference type="ARBA" id="ARBA00001913"/>
    </source>
</evidence>
<evidence type="ECO:0000256" key="15">
    <source>
        <dbReference type="ARBA" id="ARBA00022989"/>
    </source>
</evidence>
<feature type="compositionally biased region" description="Low complexity" evidence="28">
    <location>
        <begin position="1242"/>
        <end position="1261"/>
    </location>
</feature>
<keyword evidence="19" id="KW-0865">Zymogen</keyword>
<dbReference type="EMBL" id="MH979823">
    <property type="protein sequence ID" value="AYV89278.1"/>
    <property type="molecule type" value="mRNA"/>
</dbReference>
<sequence length="1468" mass="164949">MDLISFEHDNTVPPTKSDSTNGYGEMLKDDQICKSENLNSQPSPSLVASINDASSSTSDATAVTSTPSSRLSGYFNKLGVKGGIRNYKRRWFTFNDSTGKLIYYRNPGELNPLGEIDIRKATFSLHPQFKDSSFIIKISNDKPLLLETNDKSVALLWFDTLQESRKKYIMSEDLNLKGQNGRPNEFYYKDDNISSNVSIFSDTDVFVSYEKNPPVGVKNDLESPETKPSNRLSVFGHIRSKSTYLVSEKNVNGLCSTFNVLTRVYSDLKPSRIKPAERLDVSDHIRPSTCPVSTQIKSINSIGYSQNAYCENTIVNDISGSFRKKINARKKSVKFNLDHYCKYFFLLVVFYLSICQSSFADQFQTDEPKFKCKSKEKLTVDYSSHTVKNEYIVTFNHLYKTSARKRFISSALSSCSDFINSWAIIPRTNPASLHPSDFDVVHLSTYNLTTIITALKNHPNIKNVTPQRLIIRSLKVVNESAEGDPDDPELKNRNSWFSSRTFKSRQSLSWLNGWSFDYYNSGSSNTRRHLLRAIPRQITTTLRAEQLWAMGITGTGVKVAVFDTGLPKNHPHFKKVKERTNWTNEKTFDDGLGHGTFVAGVIASGKECLGFAPDAELHIYRVFTNNQVSYTSWFLDAFNYAILKKINVLNLSIGGPDFMDHPFVDKVWELTANNIIMISAIGNDGPLYGTLNNPADQMDVIGVGGINFDDQIARFSSRGMTTWELPAGNGRVKPDIVTYGSAVRGSSIKGGCRTLSGTSVASPVVAGAVTLLMSGVLHMGNLINPASMKQALMASARRLNGISILEQGAGKLDLIRGYEILRSYKPQATLSPSYLDLTECPYMWPYCTQPLYYGAMPVVINVTVLNGMGVTGNFAGKPQWHSYTPQNGQYLDIAITHSDILWPWSGWMAIYISVSPEAANWEGIAQGHISIVIESPASGEDPDYKTQRSEIKLPLKVKIIPTPLRSKRILWDQYHNLRYPPGYFPRDNLHMKKDPLDWNGDHIHTNFKDMYEHLRNSGYYVEVLGSPFTCFDAREYGTLLIVDPEEEYFPEEITKLKNDYDASGLSIIVFADWYNISVMKKVKFYDENTRQWWIPDTGGANIPALNDLLAPWGIAFGDQVYEGEFKLGTNHDMFYASGTSIIQFPEESPGSSVLVRRDLNDQGKEMLNSVTVKQKDIPILGLYQTKDSNSEDNAFSNNKGRIVVYGDSNCLDTAHLQRDCFWMLEALLQFTTTGNIPNVFLSSSSSPSSTSSSSGVSPASSAIATNQQEKKPDTSKASNYEKIPKRMEGSHLYRYSKVLEHHLGNIHTRPLPSCPSHKWETPIPLNESLPTNLYKAQKLLSISNIDMGVPALPPLPPYPNSRLDDEQPEVNNRWDSLISSDLVAPVAVGISDLKQEKRFFSLDWTTFILLIIVLICFYIVNKKLLKYRWILSRVGNNKTGQSVNKRRRRSTAVKRWLLQKLPSKLSSV</sequence>
<keyword evidence="15 29" id="KW-1133">Transmembrane helix</keyword>
<dbReference type="InterPro" id="IPR011993">
    <property type="entry name" value="PH-like_dom_sf"/>
</dbReference>
<feature type="active site" description="Charge relay system" evidence="27">
    <location>
        <position position="563"/>
    </location>
</feature>
<keyword evidence="10 27" id="KW-0378">Hydrolase</keyword>
<evidence type="ECO:0000256" key="14">
    <source>
        <dbReference type="ARBA" id="ARBA00022837"/>
    </source>
</evidence>
<evidence type="ECO:0000256" key="7">
    <source>
        <dbReference type="ARBA" id="ARBA00022670"/>
    </source>
</evidence>
<feature type="active site" description="Charge relay system" evidence="27">
    <location>
        <position position="759"/>
    </location>
</feature>
<dbReference type="PROSITE" id="PS00138">
    <property type="entry name" value="SUBTILASE_SER"/>
    <property type="match status" value="1"/>
</dbReference>
<evidence type="ECO:0000256" key="20">
    <source>
        <dbReference type="ARBA" id="ARBA00023166"/>
    </source>
</evidence>
<feature type="active site" description="Charge relay system" evidence="27">
    <location>
        <position position="594"/>
    </location>
</feature>
<evidence type="ECO:0000256" key="18">
    <source>
        <dbReference type="ARBA" id="ARBA00023136"/>
    </source>
</evidence>
<proteinExistence type="evidence at transcript level"/>
<keyword evidence="6" id="KW-0597">Phosphoprotein</keyword>
<evidence type="ECO:0000256" key="25">
    <source>
        <dbReference type="ARBA" id="ARBA00067283"/>
    </source>
</evidence>
<comment type="cofactor">
    <cofactor evidence="1">
        <name>Ca(2+)</name>
        <dbReference type="ChEBI" id="CHEBI:29108"/>
    </cofactor>
</comment>
<dbReference type="InterPro" id="IPR022398">
    <property type="entry name" value="Peptidase_S8_His-AS"/>
</dbReference>
<dbReference type="Pfam" id="PF23001">
    <property type="entry name" value="MBTP1_N"/>
    <property type="match status" value="1"/>
</dbReference>
<evidence type="ECO:0000256" key="2">
    <source>
        <dbReference type="ARBA" id="ARBA00004115"/>
    </source>
</evidence>
<evidence type="ECO:0000256" key="27">
    <source>
        <dbReference type="PROSITE-ProRule" id="PRU01240"/>
    </source>
</evidence>
<evidence type="ECO:0000256" key="9">
    <source>
        <dbReference type="ARBA" id="ARBA00022729"/>
    </source>
</evidence>
<comment type="catalytic activity">
    <reaction evidence="23">
        <text>Processes precursors containing basic and hydrophobic/aliphatic residues at P4 and P2, respectively, with a relatively relaxed acceptance of amino acids at P1 and P3.</text>
        <dbReference type="EC" id="3.4.21.112"/>
    </reaction>
</comment>
<dbReference type="InterPro" id="IPR001849">
    <property type="entry name" value="PH_domain"/>
</dbReference>
<evidence type="ECO:0000256" key="29">
    <source>
        <dbReference type="SAM" id="Phobius"/>
    </source>
</evidence>
<evidence type="ECO:0000256" key="4">
    <source>
        <dbReference type="ARBA" id="ARBA00011073"/>
    </source>
</evidence>
<dbReference type="SUPFAM" id="SSF52743">
    <property type="entry name" value="Subtilisin-like"/>
    <property type="match status" value="1"/>
</dbReference>
<feature type="transmembrane region" description="Helical" evidence="29">
    <location>
        <begin position="1399"/>
        <end position="1420"/>
    </location>
</feature>
<keyword evidence="9" id="KW-0732">Signal</keyword>
<dbReference type="EC" id="3.4.21.112" evidence="24"/>
<evidence type="ECO:0000256" key="12">
    <source>
        <dbReference type="ARBA" id="ARBA00022824"/>
    </source>
</evidence>
<organism evidence="31">
    <name type="scientific">Tetranychus evansi</name>
    <name type="common">red spider mite</name>
    <dbReference type="NCBI Taxonomy" id="178897"/>
    <lineage>
        <taxon>Eukaryota</taxon>
        <taxon>Metazoa</taxon>
        <taxon>Ecdysozoa</taxon>
        <taxon>Arthropoda</taxon>
        <taxon>Chelicerata</taxon>
        <taxon>Arachnida</taxon>
        <taxon>Acari</taxon>
        <taxon>Acariformes</taxon>
        <taxon>Trombidiformes</taxon>
        <taxon>Prostigmata</taxon>
        <taxon>Eleutherengona</taxon>
        <taxon>Raphignathae</taxon>
        <taxon>Tetranychoidea</taxon>
        <taxon>Tetranychidae</taxon>
        <taxon>Tetranychus</taxon>
    </lineage>
</organism>
<keyword evidence="21" id="KW-0325">Glycoprotein</keyword>
<feature type="compositionally biased region" description="Polar residues" evidence="28">
    <location>
        <begin position="12"/>
        <end position="22"/>
    </location>
</feature>
<dbReference type="PROSITE" id="PS50003">
    <property type="entry name" value="PH_DOMAIN"/>
    <property type="match status" value="1"/>
</dbReference>
<evidence type="ECO:0000256" key="6">
    <source>
        <dbReference type="ARBA" id="ARBA00022553"/>
    </source>
</evidence>
<keyword evidence="7 27" id="KW-0645">Protease</keyword>
<dbReference type="Gene3D" id="2.30.29.30">
    <property type="entry name" value="Pleckstrin-homology domain (PH domain)/Phosphotyrosine-binding domain (PTB)"/>
    <property type="match status" value="1"/>
</dbReference>
<dbReference type="PANTHER" id="PTHR43806:SF7">
    <property type="entry name" value="MEMBRANE-BOUND TRANSCRIPTION FACTOR SITE-1 PROTEASE"/>
    <property type="match status" value="1"/>
</dbReference>
<keyword evidence="14" id="KW-0106">Calcium</keyword>
<dbReference type="GO" id="GO:0008203">
    <property type="term" value="P:cholesterol metabolic process"/>
    <property type="evidence" value="ECO:0007669"/>
    <property type="project" value="UniProtKB-KW"/>
</dbReference>
<dbReference type="PROSITE" id="PS51892">
    <property type="entry name" value="SUBTILASE"/>
    <property type="match status" value="1"/>
</dbReference>
<dbReference type="GO" id="GO:0006508">
    <property type="term" value="P:proteolysis"/>
    <property type="evidence" value="ECO:0007669"/>
    <property type="project" value="UniProtKB-KW"/>
</dbReference>
<dbReference type="InterPro" id="IPR000209">
    <property type="entry name" value="Peptidase_S8/S53_dom"/>
</dbReference>
<feature type="region of interest" description="Disordered" evidence="28">
    <location>
        <begin position="1"/>
        <end position="25"/>
    </location>
</feature>
<dbReference type="GO" id="GO:0000139">
    <property type="term" value="C:Golgi membrane"/>
    <property type="evidence" value="ECO:0007669"/>
    <property type="project" value="UniProtKB-SubCell"/>
</dbReference>
<dbReference type="InterPro" id="IPR057032">
    <property type="entry name" value="MBTPS1_4th"/>
</dbReference>
<evidence type="ECO:0000256" key="5">
    <source>
        <dbReference type="ARBA" id="ARBA00022548"/>
    </source>
</evidence>
<keyword evidence="11" id="KW-0068">Autocatalytic cleavage</keyword>
<dbReference type="Gene3D" id="3.40.50.200">
    <property type="entry name" value="Peptidase S8/S53 domain"/>
    <property type="match status" value="1"/>
</dbReference>
<protein>
    <recommendedName>
        <fullName evidence="25">Membrane-bound transcription factor site-1 protease</fullName>
        <ecNumber evidence="24">3.4.21.112</ecNumber>
    </recommendedName>
    <alternativeName>
        <fullName evidence="26">Endopeptidase S1P</fullName>
    </alternativeName>
</protein>
<feature type="domain" description="PH" evidence="30">
    <location>
        <begin position="68"/>
        <end position="166"/>
    </location>
</feature>
<dbReference type="Pfam" id="PF23094">
    <property type="entry name" value="MBTPS1_3rd"/>
    <property type="match status" value="1"/>
</dbReference>
<name>A0A3G5APJ7_9ACAR</name>
<evidence type="ECO:0000256" key="8">
    <source>
        <dbReference type="ARBA" id="ARBA00022692"/>
    </source>
</evidence>
<keyword evidence="22" id="KW-0753">Steroid metabolism</keyword>
<evidence type="ECO:0000256" key="10">
    <source>
        <dbReference type="ARBA" id="ARBA00022801"/>
    </source>
</evidence>
<dbReference type="GO" id="GO:0004252">
    <property type="term" value="F:serine-type endopeptidase activity"/>
    <property type="evidence" value="ECO:0007669"/>
    <property type="project" value="UniProtKB-UniRule"/>
</dbReference>
<keyword evidence="8 29" id="KW-0812">Transmembrane</keyword>
<keyword evidence="18 29" id="KW-0472">Membrane</keyword>
<dbReference type="PANTHER" id="PTHR43806">
    <property type="entry name" value="PEPTIDASE S8"/>
    <property type="match status" value="1"/>
</dbReference>
<evidence type="ECO:0000256" key="21">
    <source>
        <dbReference type="ARBA" id="ARBA00023180"/>
    </source>
</evidence>
<accession>A0A3G5APJ7</accession>
<dbReference type="SMART" id="SM00233">
    <property type="entry name" value="PH"/>
    <property type="match status" value="1"/>
</dbReference>
<dbReference type="PRINTS" id="PR00723">
    <property type="entry name" value="SUBTILISIN"/>
</dbReference>
<dbReference type="InterPro" id="IPR055143">
    <property type="entry name" value="MBTP1_N"/>
</dbReference>
<keyword evidence="17" id="KW-0443">Lipid metabolism</keyword>
<keyword evidence="20" id="KW-1207">Sterol metabolism</keyword>
<dbReference type="SUPFAM" id="SSF50729">
    <property type="entry name" value="PH domain-like"/>
    <property type="match status" value="1"/>
</dbReference>
<dbReference type="InterPro" id="IPR015500">
    <property type="entry name" value="Peptidase_S8_subtilisin-rel"/>
</dbReference>
<evidence type="ECO:0000256" key="17">
    <source>
        <dbReference type="ARBA" id="ARBA00023098"/>
    </source>
</evidence>
<evidence type="ECO:0000259" key="30">
    <source>
        <dbReference type="PROSITE" id="PS50003"/>
    </source>
</evidence>
<evidence type="ECO:0000256" key="26">
    <source>
        <dbReference type="ARBA" id="ARBA00081324"/>
    </source>
</evidence>
<evidence type="ECO:0000256" key="11">
    <source>
        <dbReference type="ARBA" id="ARBA00022813"/>
    </source>
</evidence>
<reference evidence="31" key="1">
    <citation type="submission" date="2018-09" db="EMBL/GenBank/DDBJ databases">
        <title>Identification of saliva proteins of spider mite Tetranychus evansi by transcriptome and LC-MS/MS approach.</title>
        <authorList>
            <person name="Huang H.-J."/>
            <person name="Cui J.-R."/>
            <person name="Hong X.-Y."/>
        </authorList>
    </citation>
    <scope>NUCLEOTIDE SEQUENCE</scope>
</reference>
<comment type="subcellular location">
    <subcellularLocation>
        <location evidence="2">Endoplasmic reticulum membrane</location>
        <topology evidence="2">Single-pass type I membrane protein</topology>
    </subcellularLocation>
    <subcellularLocation>
        <location evidence="3">Golgi apparatus membrane</location>
        <topology evidence="3">Single-pass membrane protein</topology>
    </subcellularLocation>
</comment>
<keyword evidence="12" id="KW-0256">Endoplasmic reticulum</keyword>
<feature type="compositionally biased region" description="Basic and acidic residues" evidence="28">
    <location>
        <begin position="1"/>
        <end position="10"/>
    </location>
</feature>
<dbReference type="InterPro" id="IPR057060">
    <property type="entry name" value="MBTPS1_3rd"/>
</dbReference>
<dbReference type="Pfam" id="PF00082">
    <property type="entry name" value="Peptidase_S8"/>
    <property type="match status" value="1"/>
</dbReference>
<dbReference type="FunFam" id="3.40.50.200:FF:000008">
    <property type="entry name" value="Membrane-bound transcription factor site-1 protease preproprotein"/>
    <property type="match status" value="1"/>
</dbReference>
<dbReference type="InterPro" id="IPR023828">
    <property type="entry name" value="Peptidase_S8_Ser-AS"/>
</dbReference>
<evidence type="ECO:0000256" key="28">
    <source>
        <dbReference type="SAM" id="MobiDB-lite"/>
    </source>
</evidence>
<dbReference type="InterPro" id="IPR036852">
    <property type="entry name" value="Peptidase_S8/S53_dom_sf"/>
</dbReference>
<evidence type="ECO:0000256" key="16">
    <source>
        <dbReference type="ARBA" id="ARBA00023034"/>
    </source>
</evidence>
<evidence type="ECO:0000256" key="22">
    <source>
        <dbReference type="ARBA" id="ARBA00023221"/>
    </source>
</evidence>
<feature type="region of interest" description="Disordered" evidence="28">
    <location>
        <begin position="1242"/>
        <end position="1283"/>
    </location>
</feature>
<dbReference type="GO" id="GO:0005789">
    <property type="term" value="C:endoplasmic reticulum membrane"/>
    <property type="evidence" value="ECO:0007669"/>
    <property type="project" value="UniProtKB-SubCell"/>
</dbReference>